<dbReference type="RefSeq" id="WP_034249093.1">
    <property type="nucleotide sequence ID" value="NZ_BJYK01000006.1"/>
</dbReference>
<comment type="caution">
    <text evidence="1">The sequence shown here is derived from an EMBL/GenBank/DDBJ whole genome shotgun (WGS) entry which is preliminary data.</text>
</comment>
<dbReference type="AlphaFoldDB" id="A0A511YYT5"/>
<dbReference type="EMBL" id="BJYK01000006">
    <property type="protein sequence ID" value="GEN80367.1"/>
    <property type="molecule type" value="Genomic_DNA"/>
</dbReference>
<sequence length="68" mass="7663">MDQLERYLAFRALAADPETPVRRASRRAHRQAVATRRAEYARIVTAREQVLVGTAVEELRRSDVALAG</sequence>
<gene>
    <name evidence="1" type="ORF">AFE02nite_21010</name>
</gene>
<organism evidence="1 2">
    <name type="scientific">Actinotalea fermentans</name>
    <dbReference type="NCBI Taxonomy" id="43671"/>
    <lineage>
        <taxon>Bacteria</taxon>
        <taxon>Bacillati</taxon>
        <taxon>Actinomycetota</taxon>
        <taxon>Actinomycetes</taxon>
        <taxon>Micrococcales</taxon>
        <taxon>Cellulomonadaceae</taxon>
        <taxon>Actinotalea</taxon>
    </lineage>
</organism>
<accession>A0A511YYT5</accession>
<protein>
    <submittedName>
        <fullName evidence="1">Uncharacterized protein</fullName>
    </submittedName>
</protein>
<proteinExistence type="predicted"/>
<dbReference type="Proteomes" id="UP000321484">
    <property type="component" value="Unassembled WGS sequence"/>
</dbReference>
<keyword evidence="2" id="KW-1185">Reference proteome</keyword>
<evidence type="ECO:0000313" key="2">
    <source>
        <dbReference type="Proteomes" id="UP000321484"/>
    </source>
</evidence>
<reference evidence="1 2" key="1">
    <citation type="submission" date="2019-07" db="EMBL/GenBank/DDBJ databases">
        <title>Whole genome shotgun sequence of Actinotalea fermentans NBRC 105374.</title>
        <authorList>
            <person name="Hosoyama A."/>
            <person name="Uohara A."/>
            <person name="Ohji S."/>
            <person name="Ichikawa N."/>
        </authorList>
    </citation>
    <scope>NUCLEOTIDE SEQUENCE [LARGE SCALE GENOMIC DNA]</scope>
    <source>
        <strain evidence="1 2">NBRC 105374</strain>
    </source>
</reference>
<evidence type="ECO:0000313" key="1">
    <source>
        <dbReference type="EMBL" id="GEN80367.1"/>
    </source>
</evidence>
<name>A0A511YYT5_9CELL</name>